<organism evidence="1 2">
    <name type="scientific">Candidatus Colwellbacteria bacterium RIFCSPLOWO2_02_FULL_45_11</name>
    <dbReference type="NCBI Taxonomy" id="1797692"/>
    <lineage>
        <taxon>Bacteria</taxon>
        <taxon>Candidatus Colwelliibacteriota</taxon>
    </lineage>
</organism>
<accession>A0A1G1ZAC9</accession>
<dbReference type="EMBL" id="MHJA01000005">
    <property type="protein sequence ID" value="OGY61598.1"/>
    <property type="molecule type" value="Genomic_DNA"/>
</dbReference>
<sequence length="141" mass="15572">MAVVCIDVVLDAMNTARLDILHKAFRVTAVTEPQGLNSADDVFGWIFANVNRDDRDRADRLVIVISYDRFGETELVKLLDGLEKRGWGEDAVVCGFEDVQRGETAAEGLSEYFMEGGPFELKPSGKTLSVWPITGAYAARN</sequence>
<reference evidence="1 2" key="1">
    <citation type="journal article" date="2016" name="Nat. Commun.">
        <title>Thousands of microbial genomes shed light on interconnected biogeochemical processes in an aquifer system.</title>
        <authorList>
            <person name="Anantharaman K."/>
            <person name="Brown C.T."/>
            <person name="Hug L.A."/>
            <person name="Sharon I."/>
            <person name="Castelle C.J."/>
            <person name="Probst A.J."/>
            <person name="Thomas B.C."/>
            <person name="Singh A."/>
            <person name="Wilkins M.J."/>
            <person name="Karaoz U."/>
            <person name="Brodie E.L."/>
            <person name="Williams K.H."/>
            <person name="Hubbard S.S."/>
            <person name="Banfield J.F."/>
        </authorList>
    </citation>
    <scope>NUCLEOTIDE SEQUENCE [LARGE SCALE GENOMIC DNA]</scope>
</reference>
<comment type="caution">
    <text evidence="1">The sequence shown here is derived from an EMBL/GenBank/DDBJ whole genome shotgun (WGS) entry which is preliminary data.</text>
</comment>
<evidence type="ECO:0000313" key="2">
    <source>
        <dbReference type="Proteomes" id="UP000176544"/>
    </source>
</evidence>
<protein>
    <submittedName>
        <fullName evidence="1">Uncharacterized protein</fullName>
    </submittedName>
</protein>
<gene>
    <name evidence="1" type="ORF">A3I33_00790</name>
</gene>
<proteinExistence type="predicted"/>
<dbReference type="Proteomes" id="UP000176544">
    <property type="component" value="Unassembled WGS sequence"/>
</dbReference>
<evidence type="ECO:0000313" key="1">
    <source>
        <dbReference type="EMBL" id="OGY61598.1"/>
    </source>
</evidence>
<name>A0A1G1ZAC9_9BACT</name>
<dbReference type="AlphaFoldDB" id="A0A1G1ZAC9"/>